<keyword evidence="3" id="KW-0255">Endonuclease</keyword>
<dbReference type="Pfam" id="PF02021">
    <property type="entry name" value="UPF0102"/>
    <property type="match status" value="1"/>
</dbReference>
<dbReference type="NCBIfam" id="TIGR00252">
    <property type="entry name" value="YraN family protein"/>
    <property type="match status" value="1"/>
</dbReference>
<dbReference type="InterPro" id="IPR003509">
    <property type="entry name" value="UPF0102_YraN-like"/>
</dbReference>
<proteinExistence type="inferred from homology"/>
<comment type="similarity">
    <text evidence="1 2">Belongs to the UPF0102 family.</text>
</comment>
<protein>
    <recommendedName>
        <fullName evidence="2">UPF0102 protein SAMN02745124_01846</fullName>
    </recommendedName>
</protein>
<dbReference type="NCBIfam" id="NF009154">
    <property type="entry name" value="PRK12497.3-3"/>
    <property type="match status" value="1"/>
</dbReference>
<dbReference type="InterPro" id="IPR011856">
    <property type="entry name" value="tRNA_endonuc-like_dom_sf"/>
</dbReference>
<dbReference type="HAMAP" id="MF_00048">
    <property type="entry name" value="UPF0102"/>
    <property type="match status" value="1"/>
</dbReference>
<sequence length="122" mass="13625">MSRQRSETGKQGEQLAADFLVAAGYRIVARNYREKCGEIDIIARDGPTWVFIEVKARRSRRYGAPIEAVTSHKQRQISATALLYLSRHGLLEAPARFDVVGIDLADAVRPQIVHLKDAFSTS</sequence>
<dbReference type="EMBL" id="FQXS01000009">
    <property type="protein sequence ID" value="SHH77843.1"/>
    <property type="molecule type" value="Genomic_DNA"/>
</dbReference>
<evidence type="ECO:0000256" key="2">
    <source>
        <dbReference type="HAMAP-Rule" id="MF_00048"/>
    </source>
</evidence>
<organism evidence="3 4">
    <name type="scientific">Desulfofustis glycolicus DSM 9705</name>
    <dbReference type="NCBI Taxonomy" id="1121409"/>
    <lineage>
        <taxon>Bacteria</taxon>
        <taxon>Pseudomonadati</taxon>
        <taxon>Thermodesulfobacteriota</taxon>
        <taxon>Desulfobulbia</taxon>
        <taxon>Desulfobulbales</taxon>
        <taxon>Desulfocapsaceae</taxon>
        <taxon>Desulfofustis</taxon>
    </lineage>
</organism>
<dbReference type="InterPro" id="IPR011335">
    <property type="entry name" value="Restrct_endonuc-II-like"/>
</dbReference>
<reference evidence="3 4" key="1">
    <citation type="submission" date="2016-11" db="EMBL/GenBank/DDBJ databases">
        <authorList>
            <person name="Jaros S."/>
            <person name="Januszkiewicz K."/>
            <person name="Wedrychowicz H."/>
        </authorList>
    </citation>
    <scope>NUCLEOTIDE SEQUENCE [LARGE SCALE GENOMIC DNA]</scope>
    <source>
        <strain evidence="3 4">DSM 9705</strain>
    </source>
</reference>
<keyword evidence="4" id="KW-1185">Reference proteome</keyword>
<dbReference type="GO" id="GO:0004519">
    <property type="term" value="F:endonuclease activity"/>
    <property type="evidence" value="ECO:0007669"/>
    <property type="project" value="UniProtKB-KW"/>
</dbReference>
<dbReference type="Proteomes" id="UP000184139">
    <property type="component" value="Unassembled WGS sequence"/>
</dbReference>
<dbReference type="PANTHER" id="PTHR34039">
    <property type="entry name" value="UPF0102 PROTEIN YRAN"/>
    <property type="match status" value="1"/>
</dbReference>
<dbReference type="CDD" id="cd20736">
    <property type="entry name" value="PoNe_Nuclease"/>
    <property type="match status" value="1"/>
</dbReference>
<evidence type="ECO:0000256" key="1">
    <source>
        <dbReference type="ARBA" id="ARBA00006738"/>
    </source>
</evidence>
<dbReference type="PANTHER" id="PTHR34039:SF1">
    <property type="entry name" value="UPF0102 PROTEIN YRAN"/>
    <property type="match status" value="1"/>
</dbReference>
<dbReference type="RefSeq" id="WP_073375414.1">
    <property type="nucleotide sequence ID" value="NZ_FQXS01000009.1"/>
</dbReference>
<keyword evidence="3" id="KW-0378">Hydrolase</keyword>
<dbReference type="NCBIfam" id="NF009150">
    <property type="entry name" value="PRK12497.1-3"/>
    <property type="match status" value="1"/>
</dbReference>
<gene>
    <name evidence="3" type="ORF">SAMN02745124_01846</name>
</gene>
<dbReference type="AlphaFoldDB" id="A0A1M5VSD8"/>
<evidence type="ECO:0000313" key="3">
    <source>
        <dbReference type="EMBL" id="SHH77843.1"/>
    </source>
</evidence>
<name>A0A1M5VSD8_9BACT</name>
<dbReference type="Gene3D" id="3.40.1350.10">
    <property type="match status" value="1"/>
</dbReference>
<accession>A0A1M5VSD8</accession>
<evidence type="ECO:0000313" key="4">
    <source>
        <dbReference type="Proteomes" id="UP000184139"/>
    </source>
</evidence>
<keyword evidence="3" id="KW-0540">Nuclease</keyword>
<dbReference type="GO" id="GO:0003676">
    <property type="term" value="F:nucleic acid binding"/>
    <property type="evidence" value="ECO:0007669"/>
    <property type="project" value="InterPro"/>
</dbReference>
<dbReference type="STRING" id="1121409.SAMN02745124_01846"/>
<dbReference type="SUPFAM" id="SSF52980">
    <property type="entry name" value="Restriction endonuclease-like"/>
    <property type="match status" value="1"/>
</dbReference>